<evidence type="ECO:0000259" key="6">
    <source>
        <dbReference type="Pfam" id="PF13515"/>
    </source>
</evidence>
<keyword evidence="4 5" id="KW-0472">Membrane</keyword>
<organism evidence="7 8">
    <name type="scientific">Turicibacter bilis</name>
    <dbReference type="NCBI Taxonomy" id="2735723"/>
    <lineage>
        <taxon>Bacteria</taxon>
        <taxon>Bacillati</taxon>
        <taxon>Bacillota</taxon>
        <taxon>Erysipelotrichia</taxon>
        <taxon>Erysipelotrichales</taxon>
        <taxon>Turicibacteraceae</taxon>
        <taxon>Turicibacter</taxon>
    </lineage>
</organism>
<accession>A0ABY5JF42</accession>
<proteinExistence type="predicted"/>
<name>A0ABY5JF42_9FIRM</name>
<feature type="transmembrane region" description="Helical" evidence="5">
    <location>
        <begin position="442"/>
        <end position="460"/>
    </location>
</feature>
<evidence type="ECO:0000256" key="4">
    <source>
        <dbReference type="ARBA" id="ARBA00023136"/>
    </source>
</evidence>
<evidence type="ECO:0000256" key="2">
    <source>
        <dbReference type="ARBA" id="ARBA00022692"/>
    </source>
</evidence>
<feature type="transmembrane region" description="Helical" evidence="5">
    <location>
        <begin position="418"/>
        <end position="436"/>
    </location>
</feature>
<evidence type="ECO:0000256" key="3">
    <source>
        <dbReference type="ARBA" id="ARBA00022989"/>
    </source>
</evidence>
<sequence length="526" mass="60258">MKQKFISKTIMFILNLVFVMFFQNIFGVTNKMVGIVVLIIGLAITEKDLTQNLGVLTIELLIINLLMGILSYLTLLNPILGLVINFFFIFYVTYGTVAGNKKPYHFSFILGYLFLTLNSPPTLSELPGRLVALTGGTFMIVGLQWVFNRNTYTNILNTQLDRVLTCLHQRMERIVAGDNRSYPEEAMSLQDGVSQFMKVTYDRRSFKGPLTPESMYRITEIIAFEKMYYLLDDVAQDYKAGHIDKTVLNELYTFIKDLQEGDLSDANKLISKWEKDAMPVSIINFKKAVQVLQGAKKQEYPLYKQGLLKQFVKGIDKESYAYKFSLRLAILVGLSLFIVQLFNLTYGRWFCFTILALVQPGFEESRQKTIYRFLGTFVGVILFIILISVFKNDSQLAMIVLGASYIGTYMNRYDLKMIFITVQALGAAIIGTTGSIVIGNRVFYLIIGAFVAYIGNKFLFTIREQEVSQHYLDLYEKDKKHLLLDPKDYPHSMIVEAYHFLQVGQIEKEKYQEWLTISFDALAKAI</sequence>
<dbReference type="Pfam" id="PF13515">
    <property type="entry name" value="FUSC_2"/>
    <property type="match status" value="1"/>
</dbReference>
<feature type="transmembrane region" description="Helical" evidence="5">
    <location>
        <begin position="320"/>
        <end position="340"/>
    </location>
</feature>
<comment type="subcellular location">
    <subcellularLocation>
        <location evidence="1">Membrane</location>
        <topology evidence="1">Multi-pass membrane protein</topology>
    </subcellularLocation>
</comment>
<feature type="transmembrane region" description="Helical" evidence="5">
    <location>
        <begin position="129"/>
        <end position="147"/>
    </location>
</feature>
<keyword evidence="3 5" id="KW-1133">Transmembrane helix</keyword>
<feature type="transmembrane region" description="Helical" evidence="5">
    <location>
        <begin position="369"/>
        <end position="389"/>
    </location>
</feature>
<dbReference type="EMBL" id="CP071249">
    <property type="protein sequence ID" value="UUF05300.1"/>
    <property type="molecule type" value="Genomic_DNA"/>
</dbReference>
<dbReference type="RefSeq" id="WP_212726170.1">
    <property type="nucleotide sequence ID" value="NZ_CP071249.1"/>
</dbReference>
<feature type="transmembrane region" description="Helical" evidence="5">
    <location>
        <begin position="79"/>
        <end position="97"/>
    </location>
</feature>
<dbReference type="InterPro" id="IPR049453">
    <property type="entry name" value="Memb_transporter_dom"/>
</dbReference>
<keyword evidence="2 5" id="KW-0812">Transmembrane</keyword>
<evidence type="ECO:0000313" key="7">
    <source>
        <dbReference type="EMBL" id="UUF05300.1"/>
    </source>
</evidence>
<dbReference type="Proteomes" id="UP001058016">
    <property type="component" value="Chromosome"/>
</dbReference>
<feature type="domain" description="Integral membrane bound transporter" evidence="6">
    <location>
        <begin position="334"/>
        <end position="453"/>
    </location>
</feature>
<protein>
    <submittedName>
        <fullName evidence="7">FUSC family protein</fullName>
    </submittedName>
</protein>
<gene>
    <name evidence="7" type="ORF">J0J69_09430</name>
</gene>
<evidence type="ECO:0000313" key="8">
    <source>
        <dbReference type="Proteomes" id="UP001058016"/>
    </source>
</evidence>
<reference evidence="7 8" key="1">
    <citation type="submission" date="2021-03" db="EMBL/GenBank/DDBJ databases">
        <title>Comparative Genomics and Metabolomics in the genus Turicibacter.</title>
        <authorList>
            <person name="Maki J."/>
            <person name="Looft T."/>
        </authorList>
    </citation>
    <scope>NUCLEOTIDE SEQUENCE [LARGE SCALE GENOMIC DNA]</scope>
    <source>
        <strain evidence="7 8">MMM721</strain>
    </source>
</reference>
<keyword evidence="8" id="KW-1185">Reference proteome</keyword>
<feature type="transmembrane region" description="Helical" evidence="5">
    <location>
        <begin position="28"/>
        <end position="45"/>
    </location>
</feature>
<evidence type="ECO:0000256" key="1">
    <source>
        <dbReference type="ARBA" id="ARBA00004141"/>
    </source>
</evidence>
<evidence type="ECO:0000256" key="5">
    <source>
        <dbReference type="SAM" id="Phobius"/>
    </source>
</evidence>
<feature type="transmembrane region" description="Helical" evidence="5">
    <location>
        <begin position="52"/>
        <end position="73"/>
    </location>
</feature>